<reference evidence="2 3" key="1">
    <citation type="submission" date="2017-01" db="EMBL/GenBank/DDBJ databases">
        <title>Genome analysis of Paenibacillus selenitrireducens ES3-24.</title>
        <authorList>
            <person name="Xu D."/>
            <person name="Yao R."/>
            <person name="Zheng S."/>
        </authorList>
    </citation>
    <scope>NUCLEOTIDE SEQUENCE [LARGE SCALE GENOMIC DNA]</scope>
    <source>
        <strain evidence="2 3">ES3-24</strain>
    </source>
</reference>
<evidence type="ECO:0000313" key="2">
    <source>
        <dbReference type="EMBL" id="OPA76188.1"/>
    </source>
</evidence>
<comment type="caution">
    <text evidence="2">The sequence shown here is derived from an EMBL/GenBank/DDBJ whole genome shotgun (WGS) entry which is preliminary data.</text>
</comment>
<keyword evidence="3" id="KW-1185">Reference proteome</keyword>
<name>A0A1T2X8H5_9BACL</name>
<dbReference type="RefSeq" id="WP_078500407.1">
    <property type="nucleotide sequence ID" value="NZ_MSZX01000007.1"/>
</dbReference>
<keyword evidence="1" id="KW-0732">Signal</keyword>
<evidence type="ECO:0000313" key="3">
    <source>
        <dbReference type="Proteomes" id="UP000190188"/>
    </source>
</evidence>
<dbReference type="Proteomes" id="UP000190188">
    <property type="component" value="Unassembled WGS sequence"/>
</dbReference>
<proteinExistence type="predicted"/>
<protein>
    <submittedName>
        <fullName evidence="2">Uncharacterized protein</fullName>
    </submittedName>
</protein>
<dbReference type="EMBL" id="MSZX01000007">
    <property type="protein sequence ID" value="OPA76188.1"/>
    <property type="molecule type" value="Genomic_DNA"/>
</dbReference>
<sequence length="272" mass="30351">MKKICFTVIGVLTLAFMLAVPNAAWAGSYTLSVSAQSSLDKTIAAADKAQADRIKDFYRTLLANLSQEDQWNTQILTLHTKNEEALSQLCKQIQQIGASERTRLELQVTQTKEKYKPLFASYTALNQRIQAVKPLKSKELNALLQIQADSMKAALQMARLDIQTKERALKTFKTKTADTIKRIRGILADIEPIKVQIRAEKTMISSVKKQISMASKNLTDAMKKNDATRTGDALSSLSSIIREITVHQQKTYTLEQKIANVLTKAKSQFSAT</sequence>
<accession>A0A1T2X8H5</accession>
<dbReference type="AlphaFoldDB" id="A0A1T2X8H5"/>
<organism evidence="2 3">
    <name type="scientific">Paenibacillus selenitireducens</name>
    <dbReference type="NCBI Taxonomy" id="1324314"/>
    <lineage>
        <taxon>Bacteria</taxon>
        <taxon>Bacillati</taxon>
        <taxon>Bacillota</taxon>
        <taxon>Bacilli</taxon>
        <taxon>Bacillales</taxon>
        <taxon>Paenibacillaceae</taxon>
        <taxon>Paenibacillus</taxon>
    </lineage>
</organism>
<evidence type="ECO:0000256" key="1">
    <source>
        <dbReference type="SAM" id="SignalP"/>
    </source>
</evidence>
<feature type="signal peptide" evidence="1">
    <location>
        <begin position="1"/>
        <end position="26"/>
    </location>
</feature>
<feature type="chain" id="PRO_5010573277" evidence="1">
    <location>
        <begin position="27"/>
        <end position="272"/>
    </location>
</feature>
<dbReference type="OrthoDB" id="2679013at2"/>
<gene>
    <name evidence="2" type="ORF">BVG16_18445</name>
</gene>